<dbReference type="InterPro" id="IPR003477">
    <property type="entry name" value="PemK-like"/>
</dbReference>
<dbReference type="PIRSF" id="PIRSF033490">
    <property type="entry name" value="MazF"/>
    <property type="match status" value="1"/>
</dbReference>
<dbReference type="GO" id="GO:0016075">
    <property type="term" value="P:rRNA catabolic process"/>
    <property type="evidence" value="ECO:0007669"/>
    <property type="project" value="TreeGrafter"/>
</dbReference>
<dbReference type="EC" id="3.1.-.-" evidence="1"/>
<dbReference type="GO" id="GO:0016787">
    <property type="term" value="F:hydrolase activity"/>
    <property type="evidence" value="ECO:0007669"/>
    <property type="project" value="UniProtKB-KW"/>
</dbReference>
<dbReference type="GO" id="GO:0003677">
    <property type="term" value="F:DNA binding"/>
    <property type="evidence" value="ECO:0007669"/>
    <property type="project" value="InterPro"/>
</dbReference>
<evidence type="ECO:0000313" key="3">
    <source>
        <dbReference type="Proteomes" id="UP000248259"/>
    </source>
</evidence>
<evidence type="ECO:0000256" key="1">
    <source>
        <dbReference type="PIRNR" id="PIRNR033490"/>
    </source>
</evidence>
<accession>A0A323UXN7</accession>
<keyword evidence="3" id="KW-1185">Reference proteome</keyword>
<sequence length="108" mass="12015">MVRGGSRICRGEVYWVNLDPTVGSEIQKTRPALVISPDDMNAALPRVIVAPITSKGQPLGCRPETEFHGKPARILLDQLRCVDKIRLTRKMGDIDTAIWHPTLLQMLA</sequence>
<name>A0A323UXN7_9RHOO</name>
<dbReference type="GO" id="GO:0004521">
    <property type="term" value="F:RNA endonuclease activity"/>
    <property type="evidence" value="ECO:0007669"/>
    <property type="project" value="TreeGrafter"/>
</dbReference>
<dbReference type="PANTHER" id="PTHR33988:SF2">
    <property type="entry name" value="ENDORIBONUCLEASE MAZF"/>
    <property type="match status" value="1"/>
</dbReference>
<dbReference type="SUPFAM" id="SSF50118">
    <property type="entry name" value="Cell growth inhibitor/plasmid maintenance toxic component"/>
    <property type="match status" value="1"/>
</dbReference>
<dbReference type="Proteomes" id="UP000248259">
    <property type="component" value="Unassembled WGS sequence"/>
</dbReference>
<dbReference type="GO" id="GO:0006402">
    <property type="term" value="P:mRNA catabolic process"/>
    <property type="evidence" value="ECO:0007669"/>
    <property type="project" value="TreeGrafter"/>
</dbReference>
<organism evidence="2 3">
    <name type="scientific">Parazoarcus communis SWub3 = DSM 12120</name>
    <dbReference type="NCBI Taxonomy" id="1121029"/>
    <lineage>
        <taxon>Bacteria</taxon>
        <taxon>Pseudomonadati</taxon>
        <taxon>Pseudomonadota</taxon>
        <taxon>Betaproteobacteria</taxon>
        <taxon>Rhodocyclales</taxon>
        <taxon>Zoogloeaceae</taxon>
        <taxon>Parazoarcus</taxon>
    </lineage>
</organism>
<dbReference type="InterPro" id="IPR011067">
    <property type="entry name" value="Plasmid_toxin/cell-grow_inhib"/>
</dbReference>
<dbReference type="OrthoDB" id="9793906at2"/>
<dbReference type="Gene3D" id="2.30.30.110">
    <property type="match status" value="1"/>
</dbReference>
<comment type="function">
    <text evidence="1">Toxic component of a type II toxin-antitoxin (TA) system.</text>
</comment>
<comment type="caution">
    <text evidence="2">The sequence shown here is derived from an EMBL/GenBank/DDBJ whole genome shotgun (WGS) entry which is preliminary data.</text>
</comment>
<keyword evidence="1" id="KW-0378">Hydrolase</keyword>
<dbReference type="AlphaFoldDB" id="A0A323UXN7"/>
<keyword evidence="1" id="KW-0255">Endonuclease</keyword>
<evidence type="ECO:0000313" key="2">
    <source>
        <dbReference type="EMBL" id="PZA17257.1"/>
    </source>
</evidence>
<keyword evidence="1" id="KW-0540">Nuclease</keyword>
<proteinExistence type="inferred from homology"/>
<dbReference type="EMBL" id="QKOE01000004">
    <property type="protein sequence ID" value="PZA17257.1"/>
    <property type="molecule type" value="Genomic_DNA"/>
</dbReference>
<gene>
    <name evidence="2" type="ORF">DNK49_08505</name>
</gene>
<protein>
    <recommendedName>
        <fullName evidence="1">mRNA interferase</fullName>
        <ecNumber evidence="1">3.1.-.-</ecNumber>
    </recommendedName>
</protein>
<dbReference type="Pfam" id="PF02452">
    <property type="entry name" value="PemK_toxin"/>
    <property type="match status" value="1"/>
</dbReference>
<comment type="similarity">
    <text evidence="1">Belongs to the PemK/MazF family.</text>
</comment>
<dbReference type="RefSeq" id="WP_110523900.1">
    <property type="nucleotide sequence ID" value="NZ_QKOE01000004.1"/>
</dbReference>
<reference evidence="2 3" key="1">
    <citation type="submission" date="2018-06" db="EMBL/GenBank/DDBJ databases">
        <title>Azoarcus communis strain SWub3 genome.</title>
        <authorList>
            <person name="Zorraquino Salvo V."/>
            <person name="Toubiana D."/>
            <person name="Blumwald E."/>
        </authorList>
    </citation>
    <scope>NUCLEOTIDE SEQUENCE [LARGE SCALE GENOMIC DNA]</scope>
    <source>
        <strain evidence="2 3">SWub3</strain>
    </source>
</reference>
<dbReference type="PANTHER" id="PTHR33988">
    <property type="entry name" value="ENDORIBONUCLEASE MAZF-RELATED"/>
    <property type="match status" value="1"/>
</dbReference>